<dbReference type="Pfam" id="PF13585">
    <property type="entry name" value="CHU_C"/>
    <property type="match status" value="1"/>
</dbReference>
<dbReference type="eggNOG" id="COG5184">
    <property type="taxonomic scope" value="Bacteria"/>
</dbReference>
<organism evidence="3 4">
    <name type="scientific">Flavobacterium reichenbachii</name>
    <dbReference type="NCBI Taxonomy" id="362418"/>
    <lineage>
        <taxon>Bacteria</taxon>
        <taxon>Pseudomonadati</taxon>
        <taxon>Bacteroidota</taxon>
        <taxon>Flavobacteriia</taxon>
        <taxon>Flavobacteriales</taxon>
        <taxon>Flavobacteriaceae</taxon>
        <taxon>Flavobacterium</taxon>
    </lineage>
</organism>
<name>A0A085ZJ37_9FLAO</name>
<evidence type="ECO:0000313" key="4">
    <source>
        <dbReference type="Proteomes" id="UP000028715"/>
    </source>
</evidence>
<dbReference type="AlphaFoldDB" id="A0A085ZJ37"/>
<protein>
    <recommendedName>
        <fullName evidence="2">HYR domain-containing protein</fullName>
    </recommendedName>
</protein>
<proteinExistence type="predicted"/>
<accession>A0A085ZJ37</accession>
<dbReference type="EMBL" id="JPRL01000001">
    <property type="protein sequence ID" value="KFF04451.1"/>
    <property type="molecule type" value="Genomic_DNA"/>
</dbReference>
<dbReference type="InterPro" id="IPR026341">
    <property type="entry name" value="T9SS_type_B"/>
</dbReference>
<dbReference type="STRING" id="362418.IW19_02420"/>
<dbReference type="Pfam" id="PF02494">
    <property type="entry name" value="HYR"/>
    <property type="match status" value="1"/>
</dbReference>
<evidence type="ECO:0000256" key="1">
    <source>
        <dbReference type="ARBA" id="ARBA00022737"/>
    </source>
</evidence>
<dbReference type="Proteomes" id="UP000028715">
    <property type="component" value="Unassembled WGS sequence"/>
</dbReference>
<gene>
    <name evidence="3" type="ORF">IW19_02420</name>
</gene>
<sequence length="277" mass="30425">MVWTYSDGVNTSTQNQTVTIADTMAPVITCIGDQTLSCGETTIPDYRTLISVLDNCDTSPTFNQTPAAGTAFSAQTVVEITAKDKSGNSSKCNFKVFEKIVLADAGNDVYIKEGETVQLDAIAAETGSFKWNAAAGLSNLLVANPVASPLETTTFTVVFKSLEGCLSEDSITVFVEQDLKDDTKYGFSPNDDGINDFWEIDTLEKYPDNEVYIYNRWGDLVFYIKNYDNATNVFSGIANNKRSLGADVLPEGTYFFDIKIKGTHHLKKNKGFLVLKR</sequence>
<comment type="caution">
    <text evidence="3">The sequence shown here is derived from an EMBL/GenBank/DDBJ whole genome shotgun (WGS) entry which is preliminary data.</text>
</comment>
<evidence type="ECO:0000313" key="3">
    <source>
        <dbReference type="EMBL" id="KFF04451.1"/>
    </source>
</evidence>
<evidence type="ECO:0000259" key="2">
    <source>
        <dbReference type="Pfam" id="PF02494"/>
    </source>
</evidence>
<dbReference type="NCBIfam" id="TIGR04131">
    <property type="entry name" value="Bac_Flav_CTERM"/>
    <property type="match status" value="1"/>
</dbReference>
<dbReference type="InterPro" id="IPR003410">
    <property type="entry name" value="HYR_dom"/>
</dbReference>
<keyword evidence="4" id="KW-1185">Reference proteome</keyword>
<keyword evidence="1" id="KW-0677">Repeat</keyword>
<dbReference type="RefSeq" id="WP_035680722.1">
    <property type="nucleotide sequence ID" value="NZ_JPRL01000001.1"/>
</dbReference>
<reference evidence="3 4" key="1">
    <citation type="submission" date="2014-07" db="EMBL/GenBank/DDBJ databases">
        <title>Genome of Flavobacterium reichenbachii LMG 25512.</title>
        <authorList>
            <person name="Stropko S.J."/>
            <person name="Pipes S.E."/>
            <person name="Newman J.D."/>
        </authorList>
    </citation>
    <scope>NUCLEOTIDE SEQUENCE [LARGE SCALE GENOMIC DNA]</scope>
    <source>
        <strain evidence="3 4">LMG 25512</strain>
    </source>
</reference>
<feature type="domain" description="HYR" evidence="2">
    <location>
        <begin position="22"/>
        <end position="96"/>
    </location>
</feature>